<proteinExistence type="predicted"/>
<evidence type="ECO:0000313" key="2">
    <source>
        <dbReference type="Proteomes" id="UP001454036"/>
    </source>
</evidence>
<gene>
    <name evidence="1" type="ORF">LIER_10556</name>
</gene>
<evidence type="ECO:0000313" key="1">
    <source>
        <dbReference type="EMBL" id="GAA0151955.1"/>
    </source>
</evidence>
<comment type="caution">
    <text evidence="1">The sequence shown here is derived from an EMBL/GenBank/DDBJ whole genome shotgun (WGS) entry which is preliminary data.</text>
</comment>
<keyword evidence="2" id="KW-1185">Reference proteome</keyword>
<name>A0AAV3PNR4_LITER</name>
<accession>A0AAV3PNR4</accession>
<dbReference type="EMBL" id="BAABME010001885">
    <property type="protein sequence ID" value="GAA0151955.1"/>
    <property type="molecule type" value="Genomic_DNA"/>
</dbReference>
<dbReference type="Proteomes" id="UP001454036">
    <property type="component" value="Unassembled WGS sequence"/>
</dbReference>
<organism evidence="1 2">
    <name type="scientific">Lithospermum erythrorhizon</name>
    <name type="common">Purple gromwell</name>
    <name type="synonym">Lithospermum officinale var. erythrorhizon</name>
    <dbReference type="NCBI Taxonomy" id="34254"/>
    <lineage>
        <taxon>Eukaryota</taxon>
        <taxon>Viridiplantae</taxon>
        <taxon>Streptophyta</taxon>
        <taxon>Embryophyta</taxon>
        <taxon>Tracheophyta</taxon>
        <taxon>Spermatophyta</taxon>
        <taxon>Magnoliopsida</taxon>
        <taxon>eudicotyledons</taxon>
        <taxon>Gunneridae</taxon>
        <taxon>Pentapetalae</taxon>
        <taxon>asterids</taxon>
        <taxon>lamiids</taxon>
        <taxon>Boraginales</taxon>
        <taxon>Boraginaceae</taxon>
        <taxon>Boraginoideae</taxon>
        <taxon>Lithospermeae</taxon>
        <taxon>Lithospermum</taxon>
    </lineage>
</organism>
<reference evidence="1 2" key="1">
    <citation type="submission" date="2024-01" db="EMBL/GenBank/DDBJ databases">
        <title>The complete chloroplast genome sequence of Lithospermum erythrorhizon: insights into the phylogenetic relationship among Boraginaceae species and the maternal lineages of purple gromwells.</title>
        <authorList>
            <person name="Okada T."/>
            <person name="Watanabe K."/>
        </authorList>
    </citation>
    <scope>NUCLEOTIDE SEQUENCE [LARGE SCALE GENOMIC DNA]</scope>
</reference>
<dbReference type="AlphaFoldDB" id="A0AAV3PNR4"/>
<sequence>MVNCVSGGIISPVTDSSYGGANIQRELMAAAQHDSNPKSASIGGAINNEGSFVGANNVEMVTAQNGVIVLKGISVTQDTEVINSFSPKTMGTGFLDTIKFFDFQNVLQPEAPLPKAIRGRFLGEGHPKSVNTHIIEETTLQARRLSFPVKDFKILLISQQRLRL</sequence>
<protein>
    <submittedName>
        <fullName evidence="1">Uncharacterized protein</fullName>
    </submittedName>
</protein>